<dbReference type="AlphaFoldDB" id="A0A0A9AMN4"/>
<dbReference type="EMBL" id="GBRH01249533">
    <property type="protein sequence ID" value="JAD48362.1"/>
    <property type="molecule type" value="Transcribed_RNA"/>
</dbReference>
<evidence type="ECO:0000313" key="1">
    <source>
        <dbReference type="EMBL" id="JAD48362.1"/>
    </source>
</evidence>
<accession>A0A0A9AMN4</accession>
<reference evidence="1" key="2">
    <citation type="journal article" date="2015" name="Data Brief">
        <title>Shoot transcriptome of the giant reed, Arundo donax.</title>
        <authorList>
            <person name="Barrero R.A."/>
            <person name="Guerrero F.D."/>
            <person name="Moolhuijzen P."/>
            <person name="Goolsby J.A."/>
            <person name="Tidwell J."/>
            <person name="Bellgard S.E."/>
            <person name="Bellgard M.I."/>
        </authorList>
    </citation>
    <scope>NUCLEOTIDE SEQUENCE</scope>
    <source>
        <tissue evidence="1">Shoot tissue taken approximately 20 cm above the soil surface</tissue>
    </source>
</reference>
<reference evidence="1" key="1">
    <citation type="submission" date="2014-09" db="EMBL/GenBank/DDBJ databases">
        <authorList>
            <person name="Magalhaes I.L.F."/>
            <person name="Oliveira U."/>
            <person name="Santos F.R."/>
            <person name="Vidigal T.H.D.A."/>
            <person name="Brescovit A.D."/>
            <person name="Santos A.J."/>
        </authorList>
    </citation>
    <scope>NUCLEOTIDE SEQUENCE</scope>
    <source>
        <tissue evidence="1">Shoot tissue taken approximately 20 cm above the soil surface</tissue>
    </source>
</reference>
<sequence>MHFFQLHDISWSDKHLYSITKNIALGLEK</sequence>
<name>A0A0A9AMN4_ARUDO</name>
<protein>
    <submittedName>
        <fullName evidence="1">Uncharacterized protein</fullName>
    </submittedName>
</protein>
<proteinExistence type="predicted"/>
<organism evidence="1">
    <name type="scientific">Arundo donax</name>
    <name type="common">Giant reed</name>
    <name type="synonym">Donax arundinaceus</name>
    <dbReference type="NCBI Taxonomy" id="35708"/>
    <lineage>
        <taxon>Eukaryota</taxon>
        <taxon>Viridiplantae</taxon>
        <taxon>Streptophyta</taxon>
        <taxon>Embryophyta</taxon>
        <taxon>Tracheophyta</taxon>
        <taxon>Spermatophyta</taxon>
        <taxon>Magnoliopsida</taxon>
        <taxon>Liliopsida</taxon>
        <taxon>Poales</taxon>
        <taxon>Poaceae</taxon>
        <taxon>PACMAD clade</taxon>
        <taxon>Arundinoideae</taxon>
        <taxon>Arundineae</taxon>
        <taxon>Arundo</taxon>
    </lineage>
</organism>